<dbReference type="GO" id="GO:0003700">
    <property type="term" value="F:DNA-binding transcription factor activity"/>
    <property type="evidence" value="ECO:0007669"/>
    <property type="project" value="TreeGrafter"/>
</dbReference>
<evidence type="ECO:0000313" key="4">
    <source>
        <dbReference type="EMBL" id="NYJ33098.1"/>
    </source>
</evidence>
<dbReference type="Proteomes" id="UP000572051">
    <property type="component" value="Unassembled WGS sequence"/>
</dbReference>
<keyword evidence="1 2" id="KW-0238">DNA-binding</keyword>
<dbReference type="GO" id="GO:0000976">
    <property type="term" value="F:transcription cis-regulatory region binding"/>
    <property type="evidence" value="ECO:0007669"/>
    <property type="project" value="TreeGrafter"/>
</dbReference>
<dbReference type="SUPFAM" id="SSF46689">
    <property type="entry name" value="Homeodomain-like"/>
    <property type="match status" value="1"/>
</dbReference>
<dbReference type="InterPro" id="IPR001647">
    <property type="entry name" value="HTH_TetR"/>
</dbReference>
<proteinExistence type="predicted"/>
<dbReference type="InterPro" id="IPR009057">
    <property type="entry name" value="Homeodomain-like_sf"/>
</dbReference>
<reference evidence="4 5" key="1">
    <citation type="submission" date="2020-07" db="EMBL/GenBank/DDBJ databases">
        <title>Sequencing the genomes of 1000 actinobacteria strains.</title>
        <authorList>
            <person name="Klenk H.-P."/>
        </authorList>
    </citation>
    <scope>NUCLEOTIDE SEQUENCE [LARGE SCALE GENOMIC DNA]</scope>
    <source>
        <strain evidence="4 5">DSM 44442</strain>
    </source>
</reference>
<dbReference type="InterPro" id="IPR050109">
    <property type="entry name" value="HTH-type_TetR-like_transc_reg"/>
</dbReference>
<gene>
    <name evidence="4" type="ORF">HNR10_000979</name>
</gene>
<dbReference type="RefSeq" id="WP_179821137.1">
    <property type="nucleotide sequence ID" value="NZ_JACCFS010000001.1"/>
</dbReference>
<sequence>MTVAQPRSQDRTVVLTPAARRILDVAGDLFYTRGINTVGMELVAERAEVTKKTIYDRFGSKQRLVVEYLRERDARWRAHLTGYLERADDTPRARIAATYDALDAWMGEENPRGCAMVNAYAELADPDHPGRAVAAEQKRWLRALYTDLAARTGADDPRDLADALAMLHEGAVVAQNVTGVQGAARIARAAADALVTACTGPTGSTAQA</sequence>
<evidence type="ECO:0000256" key="1">
    <source>
        <dbReference type="ARBA" id="ARBA00023125"/>
    </source>
</evidence>
<feature type="DNA-binding region" description="H-T-H motif" evidence="2">
    <location>
        <begin position="39"/>
        <end position="58"/>
    </location>
</feature>
<dbReference type="PRINTS" id="PR00455">
    <property type="entry name" value="HTHTETR"/>
</dbReference>
<organism evidence="4 5">
    <name type="scientific">Nocardiopsis aegyptia</name>
    <dbReference type="NCBI Taxonomy" id="220378"/>
    <lineage>
        <taxon>Bacteria</taxon>
        <taxon>Bacillati</taxon>
        <taxon>Actinomycetota</taxon>
        <taxon>Actinomycetes</taxon>
        <taxon>Streptosporangiales</taxon>
        <taxon>Nocardiopsidaceae</taxon>
        <taxon>Nocardiopsis</taxon>
    </lineage>
</organism>
<evidence type="ECO:0000313" key="5">
    <source>
        <dbReference type="Proteomes" id="UP000572051"/>
    </source>
</evidence>
<evidence type="ECO:0000259" key="3">
    <source>
        <dbReference type="PROSITE" id="PS50977"/>
    </source>
</evidence>
<dbReference type="PROSITE" id="PS50977">
    <property type="entry name" value="HTH_TETR_2"/>
    <property type="match status" value="1"/>
</dbReference>
<dbReference type="InterPro" id="IPR036271">
    <property type="entry name" value="Tet_transcr_reg_TetR-rel_C_sf"/>
</dbReference>
<dbReference type="Gene3D" id="1.10.357.10">
    <property type="entry name" value="Tetracycline Repressor, domain 2"/>
    <property type="match status" value="1"/>
</dbReference>
<feature type="domain" description="HTH tetR-type" evidence="3">
    <location>
        <begin position="16"/>
        <end position="76"/>
    </location>
</feature>
<protein>
    <submittedName>
        <fullName evidence="4">AcrR family transcriptional regulator</fullName>
    </submittedName>
</protein>
<dbReference type="SUPFAM" id="SSF48498">
    <property type="entry name" value="Tetracyclin repressor-like, C-terminal domain"/>
    <property type="match status" value="1"/>
</dbReference>
<dbReference type="AlphaFoldDB" id="A0A7Z0EJ89"/>
<dbReference type="EMBL" id="JACCFS010000001">
    <property type="protein sequence ID" value="NYJ33098.1"/>
    <property type="molecule type" value="Genomic_DNA"/>
</dbReference>
<dbReference type="PANTHER" id="PTHR30055">
    <property type="entry name" value="HTH-TYPE TRANSCRIPTIONAL REGULATOR RUTR"/>
    <property type="match status" value="1"/>
</dbReference>
<evidence type="ECO:0000256" key="2">
    <source>
        <dbReference type="PROSITE-ProRule" id="PRU00335"/>
    </source>
</evidence>
<keyword evidence="5" id="KW-1185">Reference proteome</keyword>
<accession>A0A7Z0EJ89</accession>
<dbReference type="Pfam" id="PF00440">
    <property type="entry name" value="TetR_N"/>
    <property type="match status" value="1"/>
</dbReference>
<dbReference type="PANTHER" id="PTHR30055:SF200">
    <property type="entry name" value="HTH-TYPE TRANSCRIPTIONAL REPRESSOR BDCR"/>
    <property type="match status" value="1"/>
</dbReference>
<comment type="caution">
    <text evidence="4">The sequence shown here is derived from an EMBL/GenBank/DDBJ whole genome shotgun (WGS) entry which is preliminary data.</text>
</comment>
<name>A0A7Z0EJ89_9ACTN</name>